<evidence type="ECO:0000256" key="1">
    <source>
        <dbReference type="SAM" id="MobiDB-lite"/>
    </source>
</evidence>
<evidence type="ECO:0000313" key="2">
    <source>
        <dbReference type="EMBL" id="QGG95627.1"/>
    </source>
</evidence>
<name>A0A5Q2RNF6_9ACTN</name>
<evidence type="ECO:0000313" key="3">
    <source>
        <dbReference type="Proteomes" id="UP000334019"/>
    </source>
</evidence>
<dbReference type="KEGG" id="atq:GH723_11265"/>
<dbReference type="RefSeq" id="WP_153759734.1">
    <property type="nucleotide sequence ID" value="NZ_CP045851.1"/>
</dbReference>
<dbReference type="EMBL" id="CP045851">
    <property type="protein sequence ID" value="QGG95627.1"/>
    <property type="molecule type" value="Genomic_DNA"/>
</dbReference>
<keyword evidence="3" id="KW-1185">Reference proteome</keyword>
<protein>
    <submittedName>
        <fullName evidence="2">Uncharacterized protein</fullName>
    </submittedName>
</protein>
<feature type="region of interest" description="Disordered" evidence="1">
    <location>
        <begin position="1"/>
        <end position="20"/>
    </location>
</feature>
<reference evidence="2 3" key="1">
    <citation type="submission" date="2019-11" db="EMBL/GenBank/DDBJ databases">
        <authorList>
            <person name="He Y."/>
        </authorList>
    </citation>
    <scope>NUCLEOTIDE SEQUENCE [LARGE SCALE GENOMIC DNA]</scope>
    <source>
        <strain evidence="2 3">SCSIO 58843</strain>
    </source>
</reference>
<dbReference type="Proteomes" id="UP000334019">
    <property type="component" value="Chromosome"/>
</dbReference>
<proteinExistence type="predicted"/>
<feature type="compositionally biased region" description="Pro residues" evidence="1">
    <location>
        <begin position="10"/>
        <end position="20"/>
    </location>
</feature>
<sequence>MNLPRLVPSPDNPVPVPTSGPCPACGRPDALRTARTETGRHTRCRFTFDGLCDWEGVERPFRRPRGDAMPTAFVERLGRIAQRVVEECVDSDDGTATARIDPQFVTALRSAIRRAARDRDVQVRTNHAGGGRVEVRLA</sequence>
<organism evidence="2 3">
    <name type="scientific">Actinomarinicola tropica</name>
    <dbReference type="NCBI Taxonomy" id="2789776"/>
    <lineage>
        <taxon>Bacteria</taxon>
        <taxon>Bacillati</taxon>
        <taxon>Actinomycetota</taxon>
        <taxon>Acidimicrobiia</taxon>
        <taxon>Acidimicrobiales</taxon>
        <taxon>Iamiaceae</taxon>
        <taxon>Actinomarinicola</taxon>
    </lineage>
</organism>
<accession>A0A5Q2RNF6</accession>
<gene>
    <name evidence="2" type="ORF">GH723_11265</name>
</gene>
<dbReference type="AlphaFoldDB" id="A0A5Q2RNF6"/>